<evidence type="ECO:0000313" key="2">
    <source>
        <dbReference type="EMBL" id="RZU54448.1"/>
    </source>
</evidence>
<dbReference type="EMBL" id="SHKY01000001">
    <property type="protein sequence ID" value="RZU54448.1"/>
    <property type="molecule type" value="Genomic_DNA"/>
</dbReference>
<dbReference type="Proteomes" id="UP000292564">
    <property type="component" value="Unassembled WGS sequence"/>
</dbReference>
<proteinExistence type="predicted"/>
<keyword evidence="3" id="KW-1185">Reference proteome</keyword>
<reference evidence="2 3" key="1">
    <citation type="submission" date="2019-02" db="EMBL/GenBank/DDBJ databases">
        <title>Sequencing the genomes of 1000 actinobacteria strains.</title>
        <authorList>
            <person name="Klenk H.-P."/>
        </authorList>
    </citation>
    <scope>NUCLEOTIDE SEQUENCE [LARGE SCALE GENOMIC DNA]</scope>
    <source>
        <strain evidence="2 3">DSM 45162</strain>
    </source>
</reference>
<comment type="caution">
    <text evidence="2">The sequence shown here is derived from an EMBL/GenBank/DDBJ whole genome shotgun (WGS) entry which is preliminary data.</text>
</comment>
<dbReference type="AlphaFoldDB" id="A0A4Q7ZT91"/>
<organism evidence="2 3">
    <name type="scientific">Krasilnikovia cinnamomea</name>
    <dbReference type="NCBI Taxonomy" id="349313"/>
    <lineage>
        <taxon>Bacteria</taxon>
        <taxon>Bacillati</taxon>
        <taxon>Actinomycetota</taxon>
        <taxon>Actinomycetes</taxon>
        <taxon>Micromonosporales</taxon>
        <taxon>Micromonosporaceae</taxon>
        <taxon>Krasilnikovia</taxon>
    </lineage>
</organism>
<dbReference type="RefSeq" id="WP_130512798.1">
    <property type="nucleotide sequence ID" value="NZ_SHKY01000001.1"/>
</dbReference>
<gene>
    <name evidence="2" type="ORF">EV385_6399</name>
</gene>
<protein>
    <submittedName>
        <fullName evidence="2">Uncharacterized protein</fullName>
    </submittedName>
</protein>
<sequence length="350" mass="37765">MKPAAPIGPASGRPGVMRKIAARARRSAGALPTAWQAARALLPTRPLRNTADVRYAAVLDGRTLNLDIALPAGTATPPRDAAIVFTGRRHRHTAPARIRTVEDGVVRLSATVLLGEDGVGVHTEGQWQLSCVITDAAGRRSTHPLIGAPEPRWPSDGPTMLAPLCPRTGRRYEVMTLPDGRTGLTVRRSGRLAEVVDIRAGWTGNALEIRTTGFRYGRAPELRFTLRDDGATHTVTTTLDGDRIFADLPVQRLAETVTTQERLWDLHLIADGRTVRLNSVLTDLTRPKTVLRPPTSIVSVGSGVAVRVRPYFTPRGHLVLACLRLASAPAPRPASDDPEIIPAGARTRTD</sequence>
<evidence type="ECO:0000256" key="1">
    <source>
        <dbReference type="SAM" id="MobiDB-lite"/>
    </source>
</evidence>
<evidence type="ECO:0000313" key="3">
    <source>
        <dbReference type="Proteomes" id="UP000292564"/>
    </source>
</evidence>
<name>A0A4Q7ZT91_9ACTN</name>
<accession>A0A4Q7ZT91</accession>
<dbReference type="OrthoDB" id="3436381at2"/>
<feature type="region of interest" description="Disordered" evidence="1">
    <location>
        <begin position="329"/>
        <end position="350"/>
    </location>
</feature>